<name>A0A2W5AUP1_9CORY</name>
<dbReference type="AlphaFoldDB" id="A0A2W5AUP1"/>
<comment type="caution">
    <text evidence="1">The sequence shown here is derived from an EMBL/GenBank/DDBJ whole genome shotgun (WGS) entry which is preliminary data.</text>
</comment>
<protein>
    <submittedName>
        <fullName evidence="1">Uncharacterized protein</fullName>
    </submittedName>
</protein>
<dbReference type="EMBL" id="QFNY01000449">
    <property type="protein sequence ID" value="PZO97192.1"/>
    <property type="molecule type" value="Genomic_DNA"/>
</dbReference>
<reference evidence="1 2" key="1">
    <citation type="submission" date="2017-11" db="EMBL/GenBank/DDBJ databases">
        <title>Infants hospitalized years apart are colonized by the same room-sourced microbial strains.</title>
        <authorList>
            <person name="Brooks B."/>
            <person name="Olm M.R."/>
            <person name="Firek B.A."/>
            <person name="Baker R."/>
            <person name="Thomas B.C."/>
            <person name="Morowitz M.J."/>
            <person name="Banfield J.F."/>
        </authorList>
    </citation>
    <scope>NUCLEOTIDE SEQUENCE [LARGE SCALE GENOMIC DNA]</scope>
    <source>
        <strain evidence="1">S2_012_000_R3_87</strain>
    </source>
</reference>
<evidence type="ECO:0000313" key="1">
    <source>
        <dbReference type="EMBL" id="PZO97192.1"/>
    </source>
</evidence>
<proteinExistence type="predicted"/>
<feature type="non-terminal residue" evidence="1">
    <location>
        <position position="177"/>
    </location>
</feature>
<gene>
    <name evidence="1" type="ORF">DI609_13730</name>
</gene>
<accession>A0A2W5AUP1</accession>
<organism evidence="1 2">
    <name type="scientific">Corynebacterium urealyticum</name>
    <dbReference type="NCBI Taxonomy" id="43771"/>
    <lineage>
        <taxon>Bacteria</taxon>
        <taxon>Bacillati</taxon>
        <taxon>Actinomycetota</taxon>
        <taxon>Actinomycetes</taxon>
        <taxon>Mycobacteriales</taxon>
        <taxon>Corynebacteriaceae</taxon>
        <taxon>Corynebacterium</taxon>
    </lineage>
</organism>
<sequence length="177" mass="18959">MSTMSALKSLIPGSRRRKKSSPLVLILLAVLVIAGGLYTGAFDDVLGDRGGESTESAAPADGQAPNQAFFQLSAAQASMAREQLNGLQVKPKYESGYERSKFGKPWTDKAQGVAFAGNSCGTRDDILNRDLVNPQHKDNCVVTSGKLWNPYGTKGNPNNDWIDFTRGSGTAVDIDHV</sequence>
<evidence type="ECO:0000313" key="2">
    <source>
        <dbReference type="Proteomes" id="UP000249451"/>
    </source>
</evidence>
<dbReference type="Proteomes" id="UP000249451">
    <property type="component" value="Unassembled WGS sequence"/>
</dbReference>